<evidence type="ECO:0000256" key="12">
    <source>
        <dbReference type="ARBA" id="ARBA00023004"/>
    </source>
</evidence>
<keyword evidence="6 19" id="KW-0679">Respiratory chain</keyword>
<keyword evidence="13" id="KW-0830">Ubiquinone</keyword>
<geneLocation type="mitochondrion" evidence="22"/>
<keyword evidence="8 18" id="KW-0479">Metal-binding</keyword>
<dbReference type="Pfam" id="PF00032">
    <property type="entry name" value="Cytochrom_B_C"/>
    <property type="match status" value="1"/>
</dbReference>
<dbReference type="PANTHER" id="PTHR19271:SF16">
    <property type="entry name" value="CYTOCHROME B"/>
    <property type="match status" value="1"/>
</dbReference>
<dbReference type="AlphaFoldDB" id="A0A4P8VZQ3"/>
<dbReference type="Pfam" id="PF00033">
    <property type="entry name" value="Cytochrome_B"/>
    <property type="match status" value="1"/>
</dbReference>
<dbReference type="InterPro" id="IPR036150">
    <property type="entry name" value="Cyt_b/b6_C_sf"/>
</dbReference>
<dbReference type="PIRSF" id="PIRSF038885">
    <property type="entry name" value="COB"/>
    <property type="match status" value="1"/>
</dbReference>
<feature type="transmembrane region" description="Helical" evidence="19">
    <location>
        <begin position="288"/>
        <end position="309"/>
    </location>
</feature>
<dbReference type="InterPro" id="IPR027387">
    <property type="entry name" value="Cytb/b6-like_sf"/>
</dbReference>
<keyword evidence="10 19" id="KW-0249">Electron transport</keyword>
<dbReference type="InterPro" id="IPR016174">
    <property type="entry name" value="Di-haem_cyt_TM"/>
</dbReference>
<keyword evidence="7 19" id="KW-0812">Transmembrane</keyword>
<comment type="subcellular location">
    <subcellularLocation>
        <location evidence="2">Mitochondrion inner membrane</location>
        <topology evidence="2">Multi-pass membrane protein</topology>
    </subcellularLocation>
</comment>
<evidence type="ECO:0000256" key="18">
    <source>
        <dbReference type="PIRSR" id="PIRSR038885-2"/>
    </source>
</evidence>
<evidence type="ECO:0000256" key="19">
    <source>
        <dbReference type="RuleBase" id="RU362117"/>
    </source>
</evidence>
<feature type="domain" description="Cytochrome b/b6 C-terminal region profile" evidence="21">
    <location>
        <begin position="211"/>
        <end position="380"/>
    </location>
</feature>
<keyword evidence="11 19" id="KW-1133">Transmembrane helix</keyword>
<evidence type="ECO:0000259" key="21">
    <source>
        <dbReference type="PROSITE" id="PS51003"/>
    </source>
</evidence>
<feature type="binding site" description="axial binding residue" evidence="18">
    <location>
        <position position="183"/>
    </location>
    <ligand>
        <name>heme b</name>
        <dbReference type="ChEBI" id="CHEBI:60344"/>
        <label>b562</label>
    </ligand>
    <ligandPart>
        <name>Fe</name>
        <dbReference type="ChEBI" id="CHEBI:18248"/>
    </ligandPart>
</feature>
<keyword evidence="14 19" id="KW-0496">Mitochondrion</keyword>
<feature type="transmembrane region" description="Helical" evidence="19">
    <location>
        <begin position="83"/>
        <end position="104"/>
    </location>
</feature>
<organism evidence="22">
    <name type="scientific">Pachyhynobius shangchengensis</name>
    <name type="common">Shangcheng stout salamander</name>
    <dbReference type="NCBI Taxonomy" id="288317"/>
    <lineage>
        <taxon>Eukaryota</taxon>
        <taxon>Metazoa</taxon>
        <taxon>Chordata</taxon>
        <taxon>Craniata</taxon>
        <taxon>Vertebrata</taxon>
        <taxon>Euteleostomi</taxon>
        <taxon>Amphibia</taxon>
        <taxon>Batrachia</taxon>
        <taxon>Caudata</taxon>
        <taxon>Cryptobranchoidea</taxon>
        <taxon>Hynobiidae</taxon>
        <taxon>Pachyhynobius</taxon>
    </lineage>
</organism>
<keyword evidence="5 18" id="KW-0349">Heme</keyword>
<evidence type="ECO:0000259" key="20">
    <source>
        <dbReference type="PROSITE" id="PS51002"/>
    </source>
</evidence>
<evidence type="ECO:0000256" key="16">
    <source>
        <dbReference type="ARBA" id="ARBA00061233"/>
    </source>
</evidence>
<keyword evidence="4 19" id="KW-0813">Transport</keyword>
<dbReference type="GO" id="GO:0005743">
    <property type="term" value="C:mitochondrial inner membrane"/>
    <property type="evidence" value="ECO:0007669"/>
    <property type="project" value="UniProtKB-SubCell"/>
</dbReference>
<evidence type="ECO:0000256" key="2">
    <source>
        <dbReference type="ARBA" id="ARBA00004448"/>
    </source>
</evidence>
<feature type="transmembrane region" description="Helical" evidence="19">
    <location>
        <begin position="351"/>
        <end position="373"/>
    </location>
</feature>
<evidence type="ECO:0000256" key="1">
    <source>
        <dbReference type="ARBA" id="ARBA00002566"/>
    </source>
</evidence>
<feature type="transmembrane region" description="Helical" evidence="19">
    <location>
        <begin position="179"/>
        <end position="200"/>
    </location>
</feature>
<keyword evidence="12 18" id="KW-0408">Iron</keyword>
<dbReference type="GO" id="GO:0008121">
    <property type="term" value="F:quinol-cytochrome-c reductase activity"/>
    <property type="evidence" value="ECO:0007669"/>
    <property type="project" value="InterPro"/>
</dbReference>
<evidence type="ECO:0000256" key="8">
    <source>
        <dbReference type="ARBA" id="ARBA00022723"/>
    </source>
</evidence>
<dbReference type="Gene3D" id="1.20.810.10">
    <property type="entry name" value="Cytochrome Bc1 Complex, Chain C"/>
    <property type="match status" value="1"/>
</dbReference>
<comment type="similarity">
    <text evidence="16 19">Belongs to the cytochrome b family.</text>
</comment>
<feature type="binding site" description="axial binding residue" evidence="18">
    <location>
        <position position="197"/>
    </location>
    <ligand>
        <name>heme b</name>
        <dbReference type="ChEBI" id="CHEBI:60344"/>
        <label>b566</label>
    </ligand>
    <ligandPart>
        <name>Fe</name>
        <dbReference type="ChEBI" id="CHEBI:18248"/>
    </ligandPart>
</feature>
<dbReference type="InterPro" id="IPR005798">
    <property type="entry name" value="Cyt_b/b6_C"/>
</dbReference>
<feature type="binding site" evidence="17">
    <location>
        <position position="202"/>
    </location>
    <ligand>
        <name>a ubiquinone</name>
        <dbReference type="ChEBI" id="CHEBI:16389"/>
    </ligand>
</feature>
<feature type="transmembrane region" description="Helical" evidence="19">
    <location>
        <begin position="116"/>
        <end position="134"/>
    </location>
</feature>
<name>A0A4P8VZQ3_9AMPH</name>
<dbReference type="InterPro" id="IPR048260">
    <property type="entry name" value="Cytochrome_b_C_euk/bac"/>
</dbReference>
<dbReference type="SUPFAM" id="SSF81342">
    <property type="entry name" value="Transmembrane di-heme cytochromes"/>
    <property type="match status" value="1"/>
</dbReference>
<keyword evidence="15 19" id="KW-0472">Membrane</keyword>
<dbReference type="GO" id="GO:0006122">
    <property type="term" value="P:mitochondrial electron transport, ubiquinol to cytochrome c"/>
    <property type="evidence" value="ECO:0007669"/>
    <property type="project" value="TreeGrafter"/>
</dbReference>
<evidence type="ECO:0000256" key="10">
    <source>
        <dbReference type="ARBA" id="ARBA00022982"/>
    </source>
</evidence>
<dbReference type="InterPro" id="IPR005797">
    <property type="entry name" value="Cyt_b/b6_N"/>
</dbReference>
<evidence type="ECO:0000256" key="4">
    <source>
        <dbReference type="ARBA" id="ARBA00022448"/>
    </source>
</evidence>
<dbReference type="GO" id="GO:0045275">
    <property type="term" value="C:respiratory chain complex III"/>
    <property type="evidence" value="ECO:0007669"/>
    <property type="project" value="InterPro"/>
</dbReference>
<feature type="transmembrane region" description="Helical" evidence="19">
    <location>
        <begin position="140"/>
        <end position="158"/>
    </location>
</feature>
<feature type="domain" description="Cytochrome b/b6 N-terminal region profile" evidence="20">
    <location>
        <begin position="1"/>
        <end position="210"/>
    </location>
</feature>
<evidence type="ECO:0000256" key="15">
    <source>
        <dbReference type="ARBA" id="ARBA00023136"/>
    </source>
</evidence>
<dbReference type="SUPFAM" id="SSF81648">
    <property type="entry name" value="a domain/subunit of cytochrome bc1 complex (Ubiquinol-cytochrome c reductase)"/>
    <property type="match status" value="1"/>
</dbReference>
<feature type="binding site" description="axial binding residue" evidence="18">
    <location>
        <position position="98"/>
    </location>
    <ligand>
        <name>heme b</name>
        <dbReference type="ChEBI" id="CHEBI:60344"/>
        <label>b566</label>
    </ligand>
    <ligandPart>
        <name>Fe</name>
        <dbReference type="ChEBI" id="CHEBI:18248"/>
    </ligandPart>
</feature>
<comment type="cofactor">
    <cofactor evidence="19">
        <name>heme b</name>
        <dbReference type="ChEBI" id="CHEBI:60344"/>
    </cofactor>
    <text evidence="19">Binds 2 heme groups non-covalently.</text>
</comment>
<dbReference type="FunFam" id="1.20.810.10:FF:000002">
    <property type="entry name" value="Cytochrome b"/>
    <property type="match status" value="1"/>
</dbReference>
<evidence type="ECO:0000256" key="5">
    <source>
        <dbReference type="ARBA" id="ARBA00022617"/>
    </source>
</evidence>
<feature type="binding site" description="axial binding residue" evidence="18">
    <location>
        <position position="84"/>
    </location>
    <ligand>
        <name>heme b</name>
        <dbReference type="ChEBI" id="CHEBI:60344"/>
        <label>b562</label>
    </ligand>
    <ligandPart>
        <name>Fe</name>
        <dbReference type="ChEBI" id="CHEBI:18248"/>
    </ligandPart>
</feature>
<dbReference type="GO" id="GO:0016491">
    <property type="term" value="F:oxidoreductase activity"/>
    <property type="evidence" value="ECO:0007669"/>
    <property type="project" value="UniProtKB-UniRule"/>
</dbReference>
<feature type="transmembrane region" description="Helical" evidence="19">
    <location>
        <begin position="230"/>
        <end position="251"/>
    </location>
</feature>
<reference evidence="22" key="1">
    <citation type="journal article" date="2019" name="Mol. Phylogenet. Evol.">
        <title>Hidden species diversity in Pachyhynobius: A multiple approaches species delimitation with mitogenomes.</title>
        <authorList>
            <person name="Pan T."/>
            <person name="Sun Z."/>
            <person name="Lai X."/>
            <person name="Orozcoterwengel P."/>
            <person name="Yan P."/>
            <person name="Wu G."/>
            <person name="Wang H."/>
            <person name="Zhu W."/>
            <person name="Wu X."/>
            <person name="Zhang B."/>
        </authorList>
    </citation>
    <scope>NUCLEOTIDE SEQUENCE</scope>
    <source>
        <strain evidence="22">TTZ3_9</strain>
    </source>
</reference>
<evidence type="ECO:0000256" key="11">
    <source>
        <dbReference type="ARBA" id="ARBA00022989"/>
    </source>
</evidence>
<feature type="transmembrane region" description="Helical" evidence="19">
    <location>
        <begin position="321"/>
        <end position="339"/>
    </location>
</feature>
<dbReference type="EMBL" id="MK890379">
    <property type="protein sequence ID" value="QCS26586.1"/>
    <property type="molecule type" value="Genomic_DNA"/>
</dbReference>
<comment type="function">
    <text evidence="1 19">Component of the ubiquinol-cytochrome c reductase complex (complex III or cytochrome b-c1 complex) that is part of the mitochondrial respiratory chain. The b-c1 complex mediates electron transfer from ubiquinol to cytochrome c. Contributes to the generation of a proton gradient across the mitochondrial membrane that is then used for ATP synthesis.</text>
</comment>
<evidence type="ECO:0000256" key="14">
    <source>
        <dbReference type="ARBA" id="ARBA00023128"/>
    </source>
</evidence>
<evidence type="ECO:0000256" key="9">
    <source>
        <dbReference type="ARBA" id="ARBA00022792"/>
    </source>
</evidence>
<dbReference type="InterPro" id="IPR030689">
    <property type="entry name" value="Cytochrome_b"/>
</dbReference>
<feature type="transmembrane region" description="Helical" evidence="19">
    <location>
        <begin position="31"/>
        <end position="56"/>
    </location>
</feature>
<evidence type="ECO:0000256" key="17">
    <source>
        <dbReference type="PIRSR" id="PIRSR038885-1"/>
    </source>
</evidence>
<keyword evidence="9" id="KW-0999">Mitochondrion inner membrane</keyword>
<evidence type="ECO:0000313" key="22">
    <source>
        <dbReference type="EMBL" id="QCS26586.1"/>
    </source>
</evidence>
<protein>
    <recommendedName>
        <fullName evidence="3 19">Cytochrome b</fullName>
    </recommendedName>
</protein>
<evidence type="ECO:0000256" key="13">
    <source>
        <dbReference type="ARBA" id="ARBA00023075"/>
    </source>
</evidence>
<evidence type="ECO:0000256" key="3">
    <source>
        <dbReference type="ARBA" id="ARBA00013531"/>
    </source>
</evidence>
<dbReference type="InterPro" id="IPR048259">
    <property type="entry name" value="Cytochrome_b_N_euk/bac"/>
</dbReference>
<evidence type="ECO:0000256" key="7">
    <source>
        <dbReference type="ARBA" id="ARBA00022692"/>
    </source>
</evidence>
<accession>A0A4P8VZQ3</accession>
<dbReference type="PROSITE" id="PS51002">
    <property type="entry name" value="CYTB_NTER"/>
    <property type="match status" value="1"/>
</dbReference>
<dbReference type="PANTHER" id="PTHR19271">
    <property type="entry name" value="CYTOCHROME B"/>
    <property type="match status" value="1"/>
</dbReference>
<sequence>MAHPIRKTHPFLKIINGSFVDLPTPSNLSSLWNFGSLLGICLIVQIITGLFLAMHYTADTLSAFSSVAHICRDVNYGWLVRNIHANGASFFFICIYLHIGRGFYYGSYMFKETWNIGVILLFLVMATAFVGYVLPWGQMSFWGATVITNLLSAIPYMGDSLVQWIWGGFSVDKATLTRFFAFHFLFPFLIVGVSILHLLFLHETGSNNPTGIYSNMDKVPFHPYFSYKDALGFLIMLLILILLSLLTPNLLGDPDNFMPANPLITPPHIQPEWYFLFAYAILRSIPNKLGGVLALLASILILMIIPMVHTSKQRSMMFRPMTQLLFWLLVSNTLILTWIGGQPVEQPFIEIGQAASTLYFLLFMIMLPLSGWCENKFMKW</sequence>
<dbReference type="PROSITE" id="PS51003">
    <property type="entry name" value="CYTB_CTER"/>
    <property type="match status" value="1"/>
</dbReference>
<dbReference type="CDD" id="cd00284">
    <property type="entry name" value="Cytochrome_b_N"/>
    <property type="match status" value="1"/>
</dbReference>
<comment type="cofactor">
    <cofactor evidence="18">
        <name>heme</name>
        <dbReference type="ChEBI" id="CHEBI:30413"/>
    </cofactor>
    <text evidence="18">Binds 2 heme groups non-covalently.</text>
</comment>
<dbReference type="GO" id="GO:0046872">
    <property type="term" value="F:metal ion binding"/>
    <property type="evidence" value="ECO:0007669"/>
    <property type="project" value="UniProtKB-UniRule"/>
</dbReference>
<dbReference type="CDD" id="cd00290">
    <property type="entry name" value="cytochrome_b_C"/>
    <property type="match status" value="1"/>
</dbReference>
<evidence type="ECO:0000256" key="6">
    <source>
        <dbReference type="ARBA" id="ARBA00022660"/>
    </source>
</evidence>
<proteinExistence type="inferred from homology"/>
<gene>
    <name evidence="22" type="primary">CYTB</name>
</gene>